<dbReference type="GO" id="GO:0016740">
    <property type="term" value="F:transferase activity"/>
    <property type="evidence" value="ECO:0007669"/>
    <property type="project" value="UniProtKB-KW"/>
</dbReference>
<dbReference type="InterPro" id="IPR015002">
    <property type="entry name" value="T6SS_Tdi1_C"/>
</dbReference>
<dbReference type="Proteomes" id="UP000218102">
    <property type="component" value="Unassembled WGS sequence"/>
</dbReference>
<gene>
    <name evidence="1" type="ORF">CMV24_07370</name>
</gene>
<dbReference type="EMBL" id="NTME01000005">
    <property type="protein sequence ID" value="PBJ96534.1"/>
    <property type="molecule type" value="Genomic_DNA"/>
</dbReference>
<sequence>MDVIFSIFLETFGDPVGHQPVPPSALDHYQGKLPNRLLGYWQEHGWCGYGGGLFWLVNPQDYEDVVAYWLSGTHFEARDTYHLIARSAFGDLYLWGENTGSVLTIAAYHSRYLDGAHSSGDEERDNKIHGLLMWLMTECIYFDDLFEPARERLGTLAADEMYGFVPALMLGGSDSLERLEKLKAVEHLVLLAQLSELQPYELADEEDE</sequence>
<dbReference type="AlphaFoldDB" id="A0A0B5JWI8"/>
<reference evidence="1 2" key="1">
    <citation type="submission" date="2017-09" db="EMBL/GenBank/DDBJ databases">
        <authorList>
            <person name="Ehlers B."/>
            <person name="Leendertz F.H."/>
        </authorList>
    </citation>
    <scope>NUCLEOTIDE SEQUENCE [LARGE SCALE GENOMIC DNA]</scope>
    <source>
        <strain evidence="1 2">DJ-1</strain>
    </source>
</reference>
<evidence type="ECO:0000313" key="2">
    <source>
        <dbReference type="Proteomes" id="UP000218102"/>
    </source>
</evidence>
<dbReference type="RefSeq" id="WP_023661100.1">
    <property type="nucleotide sequence ID" value="NZ_CP010359.1"/>
</dbReference>
<comment type="caution">
    <text evidence="1">The sequence shown here is derived from an EMBL/GenBank/DDBJ whole genome shotgun (WGS) entry which is preliminary data.</text>
</comment>
<name>A0A0B5JWI8_PSEDL</name>
<organism evidence="1 2">
    <name type="scientific">Pseudomonas plecoglossicida</name>
    <dbReference type="NCBI Taxonomy" id="70775"/>
    <lineage>
        <taxon>Bacteria</taxon>
        <taxon>Pseudomonadati</taxon>
        <taxon>Pseudomonadota</taxon>
        <taxon>Gammaproteobacteria</taxon>
        <taxon>Pseudomonadales</taxon>
        <taxon>Pseudomonadaceae</taxon>
        <taxon>Pseudomonas</taxon>
    </lineage>
</organism>
<proteinExistence type="predicted"/>
<keyword evidence="1" id="KW-0808">Transferase</keyword>
<dbReference type="InterPro" id="IPR014983">
    <property type="entry name" value="GAD-rel"/>
</dbReference>
<accession>A0A0B5JWI8</accession>
<dbReference type="Pfam" id="PF08887">
    <property type="entry name" value="GAD-like"/>
    <property type="match status" value="1"/>
</dbReference>
<dbReference type="Pfam" id="PF08906">
    <property type="entry name" value="T6SS_Tdi1_C"/>
    <property type="match status" value="1"/>
</dbReference>
<dbReference type="KEGG" id="ppj:RK21_00875"/>
<protein>
    <submittedName>
        <fullName evidence="1">Glutamyl-tRNA amidotransferase</fullName>
    </submittedName>
</protein>
<evidence type="ECO:0000313" key="1">
    <source>
        <dbReference type="EMBL" id="PBJ96534.1"/>
    </source>
</evidence>